<gene>
    <name evidence="1" type="ORF">MILVUS5_LOCUS25141</name>
</gene>
<sequence>MDILMIGIPTSLGQQIVMSKRNDCAVWVINWMMQQGENEYKIEVDEGSRLKIALQLTLHPFNKNRDLMLTKSLEHKQAFVKGNDPEEKN</sequence>
<comment type="caution">
    <text evidence="1">The sequence shown here is derived from an EMBL/GenBank/DDBJ whole genome shotgun (WGS) entry which is preliminary data.</text>
</comment>
<organism evidence="1 2">
    <name type="scientific">Trifolium pratense</name>
    <name type="common">Red clover</name>
    <dbReference type="NCBI Taxonomy" id="57577"/>
    <lineage>
        <taxon>Eukaryota</taxon>
        <taxon>Viridiplantae</taxon>
        <taxon>Streptophyta</taxon>
        <taxon>Embryophyta</taxon>
        <taxon>Tracheophyta</taxon>
        <taxon>Spermatophyta</taxon>
        <taxon>Magnoliopsida</taxon>
        <taxon>eudicotyledons</taxon>
        <taxon>Gunneridae</taxon>
        <taxon>Pentapetalae</taxon>
        <taxon>rosids</taxon>
        <taxon>fabids</taxon>
        <taxon>Fabales</taxon>
        <taxon>Fabaceae</taxon>
        <taxon>Papilionoideae</taxon>
        <taxon>50 kb inversion clade</taxon>
        <taxon>NPAAA clade</taxon>
        <taxon>Hologalegina</taxon>
        <taxon>IRL clade</taxon>
        <taxon>Trifolieae</taxon>
        <taxon>Trifolium</taxon>
    </lineage>
</organism>
<name>A0ACB0KU77_TRIPR</name>
<keyword evidence="2" id="KW-1185">Reference proteome</keyword>
<proteinExistence type="predicted"/>
<evidence type="ECO:0000313" key="1">
    <source>
        <dbReference type="EMBL" id="CAJ2658832.1"/>
    </source>
</evidence>
<dbReference type="Proteomes" id="UP001177021">
    <property type="component" value="Unassembled WGS sequence"/>
</dbReference>
<protein>
    <submittedName>
        <fullName evidence="1">Uncharacterized protein</fullName>
    </submittedName>
</protein>
<dbReference type="EMBL" id="CASHSV030000311">
    <property type="protein sequence ID" value="CAJ2658832.1"/>
    <property type="molecule type" value="Genomic_DNA"/>
</dbReference>
<reference evidence="1" key="1">
    <citation type="submission" date="2023-10" db="EMBL/GenBank/DDBJ databases">
        <authorList>
            <person name="Rodriguez Cubillos JULIANA M."/>
            <person name="De Vega J."/>
        </authorList>
    </citation>
    <scope>NUCLEOTIDE SEQUENCE</scope>
</reference>
<accession>A0ACB0KU77</accession>
<evidence type="ECO:0000313" key="2">
    <source>
        <dbReference type="Proteomes" id="UP001177021"/>
    </source>
</evidence>